<dbReference type="Proteomes" id="UP000242015">
    <property type="component" value="Unassembled WGS sequence"/>
</dbReference>
<comment type="caution">
    <text evidence="1">The sequence shown here is derived from an EMBL/GenBank/DDBJ whole genome shotgun (WGS) entry which is preliminary data.</text>
</comment>
<dbReference type="Gene3D" id="3.40.50.10420">
    <property type="entry name" value="NagB/RpiA/CoA transferase-like"/>
    <property type="match status" value="1"/>
</dbReference>
<dbReference type="AlphaFoldDB" id="A0A2R6C8U2"/>
<dbReference type="Pfam" id="PF01812">
    <property type="entry name" value="5-FTHF_cyc-lig"/>
    <property type="match status" value="1"/>
</dbReference>
<proteinExistence type="predicted"/>
<dbReference type="InterPro" id="IPR002698">
    <property type="entry name" value="FTHF_cligase"/>
</dbReference>
<dbReference type="GO" id="GO:0005737">
    <property type="term" value="C:cytoplasm"/>
    <property type="evidence" value="ECO:0007669"/>
    <property type="project" value="TreeGrafter"/>
</dbReference>
<dbReference type="SUPFAM" id="SSF100950">
    <property type="entry name" value="NagB/RpiA/CoA transferase-like"/>
    <property type="match status" value="1"/>
</dbReference>
<name>A0A2R6C8U2_9ARCH</name>
<evidence type="ECO:0000313" key="1">
    <source>
        <dbReference type="EMBL" id="PSO07250.1"/>
    </source>
</evidence>
<dbReference type="InterPro" id="IPR037171">
    <property type="entry name" value="NagB/RpiA_transferase-like"/>
</dbReference>
<accession>A0A2R6C8U2</accession>
<evidence type="ECO:0008006" key="3">
    <source>
        <dbReference type="Google" id="ProtNLM"/>
    </source>
</evidence>
<organism evidence="1 2">
    <name type="scientific">Candidatus Marsarchaeota G2 archaeon BE_D</name>
    <dbReference type="NCBI Taxonomy" id="1978158"/>
    <lineage>
        <taxon>Archaea</taxon>
        <taxon>Candidatus Marsarchaeota</taxon>
        <taxon>Candidatus Marsarchaeota group 2</taxon>
    </lineage>
</organism>
<evidence type="ECO:0000313" key="2">
    <source>
        <dbReference type="Proteomes" id="UP000242015"/>
    </source>
</evidence>
<dbReference type="PANTHER" id="PTHR13017">
    <property type="entry name" value="5-FORMYLTETRAHYDROFOLATE CYCLO-LIGASE-RELATED"/>
    <property type="match status" value="1"/>
</dbReference>
<dbReference type="EMBL" id="NEXF01000293">
    <property type="protein sequence ID" value="PSO07250.1"/>
    <property type="molecule type" value="Genomic_DNA"/>
</dbReference>
<dbReference type="InterPro" id="IPR024185">
    <property type="entry name" value="FTHF_cligase-like_sf"/>
</dbReference>
<gene>
    <name evidence="1" type="ORF">B9Q04_11900</name>
</gene>
<reference evidence="1 2" key="1">
    <citation type="submission" date="2017-04" db="EMBL/GenBank/DDBJ databases">
        <title>Novel microbial lineages endemic to geothermal iron-oxide mats fill important gaps in the evolutionary history of Archaea.</title>
        <authorList>
            <person name="Jay Z.J."/>
            <person name="Beam J.P."/>
            <person name="Dlakic M."/>
            <person name="Rusch D.B."/>
            <person name="Kozubal M.A."/>
            <person name="Inskeep W.P."/>
        </authorList>
    </citation>
    <scope>NUCLEOTIDE SEQUENCE [LARGE SCALE GENOMIC DNA]</scope>
    <source>
        <strain evidence="1">BE_D</strain>
    </source>
</reference>
<dbReference type="PANTHER" id="PTHR13017:SF0">
    <property type="entry name" value="METHENYLTETRAHYDROFOLATE SYNTHASE DOMAIN-CONTAINING PROTEIN"/>
    <property type="match status" value="1"/>
</dbReference>
<protein>
    <recommendedName>
        <fullName evidence="3">5-formyltetrahydrofolate cyclo-ligase</fullName>
    </recommendedName>
</protein>
<sequence>MSAGEVKSKIRREVWSTLTDKGVLGFPFKAFGRIPNFRGSERAATLLCASNEFKLAAVVKVNPDSPQRMVRKRCLEEGKTLIMPTPRMRQGFLLIDPKRVGDASEASSISGAFRMGELVHPRELPQIDLLVFGSVAVAPDGARIGKGEGYAELEYAILRHFGKVSSQTPIFTTVHPLQVVDRIPLEEFDVCLDSYFTPESRFNAQGMRSRPRGIIWRLLPEKKLREIPLLQELAKEEGVQTHVDHTTRL</sequence>